<keyword evidence="3" id="KW-1185">Reference proteome</keyword>
<dbReference type="EMBL" id="JBAHYK010001339">
    <property type="protein sequence ID" value="KAL0568439.1"/>
    <property type="molecule type" value="Genomic_DNA"/>
</dbReference>
<sequence>MALDEGPDLASLYNKNDNVRVEGVEAGKMGDIMGVIGGGFQDAEVQSSGGTLGAGSEGSAQKDDLTMQSRAQPGSTVNPSTSGAPSGVTTTTSARPSVPIPSAKTKAISARLLPSAASKAAASSSVSAGAANASTKTKSSSSTDPPMSAAPSSRVLASSAAMSSVSAKALRTLPSATSSSSTSSSLRSIVPSPRWEMNAAPPESVPPAVAASSAPPVDQPISYEQFLALPPELCTERVRAYGRPPRQTPRMATTGGLPPRKRLLKVEDDLGEEGRSRWKEMREDRDRMLKERALVGSGASDEEMVNRRGSREVVPRVECRVLGPRLDRPAVEEEEEEENMRGGRGSRSSPIDIESSPISSSPVRNASPALVRSTPTRQPSPAQSQASSVSPRRNRFVTPHPSSPSEASYPLRPTRVQPSSPIAVSRAASESASVMLTREEGEEGGLGQVRGMSVSKRAAGKRKATEMENECSSDERNRAVSQKMAGRSGREESGGRLKRKKRNMSPASTSSADEISTQLEAVAPSSPSRPLPRKGRKTALRMSHVEIPVRRSSRRARKESAQSAVLKEPSPPIAGHSSSVASSGIQFLLEIPEKAPDYVRRVLEQGARVCEGDGSERYRALVAAWLEFERRERYLGSQNLSADGHPPQVGAWIAVARRAAFKPRIEDVEKFIGMLNRWWWHCAPEWRRGREDSLELRKGTGDWSCIALAGQNRLASIVTAVGWGLKGVQELPRRHYREKQHFEKVRGQWEAIVEDLVYTFGELEWV</sequence>
<feature type="compositionally biased region" description="Low complexity" evidence="1">
    <location>
        <begin position="346"/>
        <end position="362"/>
    </location>
</feature>
<organism evidence="2 3">
    <name type="scientific">Marasmius crinis-equi</name>
    <dbReference type="NCBI Taxonomy" id="585013"/>
    <lineage>
        <taxon>Eukaryota</taxon>
        <taxon>Fungi</taxon>
        <taxon>Dikarya</taxon>
        <taxon>Basidiomycota</taxon>
        <taxon>Agaricomycotina</taxon>
        <taxon>Agaricomycetes</taxon>
        <taxon>Agaricomycetidae</taxon>
        <taxon>Agaricales</taxon>
        <taxon>Marasmiineae</taxon>
        <taxon>Marasmiaceae</taxon>
        <taxon>Marasmius</taxon>
    </lineage>
</organism>
<feature type="region of interest" description="Disordered" evidence="1">
    <location>
        <begin position="123"/>
        <end position="216"/>
    </location>
</feature>
<feature type="region of interest" description="Disordered" evidence="1">
    <location>
        <begin position="290"/>
        <end position="578"/>
    </location>
</feature>
<proteinExistence type="predicted"/>
<accession>A0ABR3EZS5</accession>
<feature type="compositionally biased region" description="Polar residues" evidence="1">
    <location>
        <begin position="66"/>
        <end position="95"/>
    </location>
</feature>
<reference evidence="2 3" key="1">
    <citation type="submission" date="2024-02" db="EMBL/GenBank/DDBJ databases">
        <title>A draft genome for the cacao thread blight pathogen Marasmius crinis-equi.</title>
        <authorList>
            <person name="Cohen S.P."/>
            <person name="Baruah I.K."/>
            <person name="Amoako-Attah I."/>
            <person name="Bukari Y."/>
            <person name="Meinhardt L.W."/>
            <person name="Bailey B.A."/>
        </authorList>
    </citation>
    <scope>NUCLEOTIDE SEQUENCE [LARGE SCALE GENOMIC DNA]</scope>
    <source>
        <strain evidence="2 3">GH-76</strain>
    </source>
</reference>
<feature type="region of interest" description="Disordered" evidence="1">
    <location>
        <begin position="43"/>
        <end position="101"/>
    </location>
</feature>
<evidence type="ECO:0000313" key="3">
    <source>
        <dbReference type="Proteomes" id="UP001465976"/>
    </source>
</evidence>
<comment type="caution">
    <text evidence="2">The sequence shown here is derived from an EMBL/GenBank/DDBJ whole genome shotgun (WGS) entry which is preliminary data.</text>
</comment>
<protein>
    <submittedName>
        <fullName evidence="2">Uncharacterized protein</fullName>
    </submittedName>
</protein>
<name>A0ABR3EZS5_9AGAR</name>
<feature type="region of interest" description="Disordered" evidence="1">
    <location>
        <begin position="240"/>
        <end position="274"/>
    </location>
</feature>
<evidence type="ECO:0000313" key="2">
    <source>
        <dbReference type="EMBL" id="KAL0568439.1"/>
    </source>
</evidence>
<feature type="compositionally biased region" description="Low complexity" evidence="1">
    <location>
        <begin position="423"/>
        <end position="434"/>
    </location>
</feature>
<gene>
    <name evidence="2" type="ORF">V5O48_013546</name>
</gene>
<dbReference type="Proteomes" id="UP001465976">
    <property type="component" value="Unassembled WGS sequence"/>
</dbReference>
<feature type="compositionally biased region" description="Basic and acidic residues" evidence="1">
    <location>
        <begin position="304"/>
        <end position="331"/>
    </location>
</feature>
<feature type="compositionally biased region" description="Polar residues" evidence="1">
    <location>
        <begin position="505"/>
        <end position="519"/>
    </location>
</feature>
<feature type="compositionally biased region" description="Low complexity" evidence="1">
    <location>
        <begin position="373"/>
        <end position="391"/>
    </location>
</feature>
<feature type="compositionally biased region" description="Basic and acidic residues" evidence="1">
    <location>
        <begin position="264"/>
        <end position="274"/>
    </location>
</feature>
<evidence type="ECO:0000256" key="1">
    <source>
        <dbReference type="SAM" id="MobiDB-lite"/>
    </source>
</evidence>